<evidence type="ECO:0000313" key="2">
    <source>
        <dbReference type="Proteomes" id="UP000593564"/>
    </source>
</evidence>
<comment type="caution">
    <text evidence="1">The sequence shown here is derived from an EMBL/GenBank/DDBJ whole genome shotgun (WGS) entry which is preliminary data.</text>
</comment>
<sequence>MYIFFEKHKNCLGALDGTYVKVRAPEVGKPRYRIQKGEIATNVLGYYYLVPPNQRTMQKKLEGFGTSVRRISSLGLLKDVFLSDPKWKRDDNQIRPSFYNECEKKILLAFAGTDL</sequence>
<reference evidence="2" key="1">
    <citation type="journal article" date="2020" name="Nat. Commun.">
        <title>Genome assembly of wild tea tree DASZ reveals pedigree and selection history of tea varieties.</title>
        <authorList>
            <person name="Zhang W."/>
            <person name="Zhang Y."/>
            <person name="Qiu H."/>
            <person name="Guo Y."/>
            <person name="Wan H."/>
            <person name="Zhang X."/>
            <person name="Scossa F."/>
            <person name="Alseekh S."/>
            <person name="Zhang Q."/>
            <person name="Wang P."/>
            <person name="Xu L."/>
            <person name="Schmidt M.H."/>
            <person name="Jia X."/>
            <person name="Li D."/>
            <person name="Zhu A."/>
            <person name="Guo F."/>
            <person name="Chen W."/>
            <person name="Ni D."/>
            <person name="Usadel B."/>
            <person name="Fernie A.R."/>
            <person name="Wen W."/>
        </authorList>
    </citation>
    <scope>NUCLEOTIDE SEQUENCE [LARGE SCALE GENOMIC DNA]</scope>
    <source>
        <strain evidence="2">cv. G240</strain>
    </source>
</reference>
<accession>A0A7J7HWI0</accession>
<dbReference type="AlphaFoldDB" id="A0A7J7HWI0"/>
<reference evidence="1 2" key="2">
    <citation type="submission" date="2020-07" db="EMBL/GenBank/DDBJ databases">
        <title>Genome assembly of wild tea tree DASZ reveals pedigree and selection history of tea varieties.</title>
        <authorList>
            <person name="Zhang W."/>
        </authorList>
    </citation>
    <scope>NUCLEOTIDE SEQUENCE [LARGE SCALE GENOMIC DNA]</scope>
    <source>
        <strain evidence="2">cv. G240</strain>
        <tissue evidence="1">Leaf</tissue>
    </source>
</reference>
<gene>
    <name evidence="1" type="ORF">HYC85_004417</name>
</gene>
<protein>
    <submittedName>
        <fullName evidence="1">Uncharacterized protein</fullName>
    </submittedName>
</protein>
<name>A0A7J7HWI0_CAMSI</name>
<dbReference type="EMBL" id="JACBKZ010000002">
    <property type="protein sequence ID" value="KAF5957192.1"/>
    <property type="molecule type" value="Genomic_DNA"/>
</dbReference>
<proteinExistence type="predicted"/>
<evidence type="ECO:0000313" key="1">
    <source>
        <dbReference type="EMBL" id="KAF5957192.1"/>
    </source>
</evidence>
<organism evidence="1 2">
    <name type="scientific">Camellia sinensis</name>
    <name type="common">Tea plant</name>
    <name type="synonym">Thea sinensis</name>
    <dbReference type="NCBI Taxonomy" id="4442"/>
    <lineage>
        <taxon>Eukaryota</taxon>
        <taxon>Viridiplantae</taxon>
        <taxon>Streptophyta</taxon>
        <taxon>Embryophyta</taxon>
        <taxon>Tracheophyta</taxon>
        <taxon>Spermatophyta</taxon>
        <taxon>Magnoliopsida</taxon>
        <taxon>eudicotyledons</taxon>
        <taxon>Gunneridae</taxon>
        <taxon>Pentapetalae</taxon>
        <taxon>asterids</taxon>
        <taxon>Ericales</taxon>
        <taxon>Theaceae</taxon>
        <taxon>Camellia</taxon>
    </lineage>
</organism>
<dbReference type="Proteomes" id="UP000593564">
    <property type="component" value="Unassembled WGS sequence"/>
</dbReference>
<keyword evidence="2" id="KW-1185">Reference proteome</keyword>